<evidence type="ECO:0000313" key="3">
    <source>
        <dbReference type="Proteomes" id="UP000004757"/>
    </source>
</evidence>
<sequence length="251" mass="28270">MKKNTKKVILASSIAILGASAIISAISATYKKEENGKITYLNRLSMDKDLSVVTNGFELIPSLGPSRADKDPKLALDGKDETSWGSGSGIYPEVIDRNRKSFEISFNQNDVSGRLMQIIFKDKNVTQISLDVLGEADKVLLKKERINVTSKNKDLENYFVINFDGKLDKIKKLKIHFDIWSVPNNLFISGGRESSFSIKEIKMFEGSINLDYYDKAKSNLASLSSNAEFQRYSLASIKNIENFILKKWLEH</sequence>
<feature type="chain" id="PRO_5003066339" evidence="1">
    <location>
        <begin position="28"/>
        <end position="251"/>
    </location>
</feature>
<organism evidence="2 3">
    <name type="scientific">Mycoplasmopsis alligatoris A21JP2</name>
    <dbReference type="NCBI Taxonomy" id="747682"/>
    <lineage>
        <taxon>Bacteria</taxon>
        <taxon>Bacillati</taxon>
        <taxon>Mycoplasmatota</taxon>
        <taxon>Mycoplasmoidales</taxon>
        <taxon>Metamycoplasmataceae</taxon>
        <taxon>Mycoplasmopsis</taxon>
    </lineage>
</organism>
<comment type="caution">
    <text evidence="2">The sequence shown here is derived from an EMBL/GenBank/DDBJ whole genome shotgun (WGS) entry which is preliminary data.</text>
</comment>
<evidence type="ECO:0000256" key="1">
    <source>
        <dbReference type="SAM" id="SignalP"/>
    </source>
</evidence>
<keyword evidence="1" id="KW-0732">Signal</keyword>
<proteinExistence type="predicted"/>
<dbReference type="Proteomes" id="UP000004757">
    <property type="component" value="Unassembled WGS sequence"/>
</dbReference>
<protein>
    <submittedName>
        <fullName evidence="2">Uncharacterized protein</fullName>
    </submittedName>
</protein>
<name>D4XUY0_9BACT</name>
<keyword evidence="3" id="KW-1185">Reference proteome</keyword>
<accession>D4XUY0</accession>
<dbReference type="AlphaFoldDB" id="D4XUY0"/>
<dbReference type="STRING" id="747682.MALL_0137"/>
<dbReference type="RefSeq" id="WP_005683102.1">
    <property type="nucleotide sequence ID" value="NZ_ADNC01000002.1"/>
</dbReference>
<gene>
    <name evidence="2" type="ORF">MALL_0137</name>
</gene>
<evidence type="ECO:0000313" key="2">
    <source>
        <dbReference type="EMBL" id="EFF41826.1"/>
    </source>
</evidence>
<reference evidence="2 3" key="1">
    <citation type="submission" date="2010-03" db="EMBL/GenBank/DDBJ databases">
        <authorList>
            <person name="Glass J.I."/>
            <person name="Benders G.A."/>
            <person name="Durkin A.S."/>
            <person name="Farmerie W.G."/>
            <person name="Hlavinka K."/>
            <person name="Hostetler J."/>
            <person name="Jackson J."/>
            <person name="May M.A."/>
            <person name="Miller R.H."/>
            <person name="Paralanov V."/>
            <person name="Radune D."/>
            <person name="Szczypinski B."/>
            <person name="Brown D.R."/>
        </authorList>
    </citation>
    <scope>NUCLEOTIDE SEQUENCE [LARGE SCALE GENOMIC DNA]</scope>
    <source>
        <strain evidence="2 3">A21JP2</strain>
    </source>
</reference>
<feature type="signal peptide" evidence="1">
    <location>
        <begin position="1"/>
        <end position="27"/>
    </location>
</feature>
<dbReference type="EMBL" id="ADNC01000002">
    <property type="protein sequence ID" value="EFF41826.1"/>
    <property type="molecule type" value="Genomic_DNA"/>
</dbReference>